<feature type="compositionally biased region" description="Polar residues" evidence="2">
    <location>
        <begin position="180"/>
        <end position="189"/>
    </location>
</feature>
<evidence type="ECO:0000256" key="2">
    <source>
        <dbReference type="SAM" id="MobiDB-lite"/>
    </source>
</evidence>
<feature type="region of interest" description="Disordered" evidence="2">
    <location>
        <begin position="167"/>
        <end position="189"/>
    </location>
</feature>
<organism evidence="3 4">
    <name type="scientific">Diaporthe eres</name>
    <name type="common">Phomopsis oblonga</name>
    <dbReference type="NCBI Taxonomy" id="83184"/>
    <lineage>
        <taxon>Eukaryota</taxon>
        <taxon>Fungi</taxon>
        <taxon>Dikarya</taxon>
        <taxon>Ascomycota</taxon>
        <taxon>Pezizomycotina</taxon>
        <taxon>Sordariomycetes</taxon>
        <taxon>Sordariomycetidae</taxon>
        <taxon>Diaporthales</taxon>
        <taxon>Diaporthaceae</taxon>
        <taxon>Diaporthe</taxon>
        <taxon>Diaporthe eres species complex</taxon>
    </lineage>
</organism>
<keyword evidence="1" id="KW-0175">Coiled coil</keyword>
<reference evidence="3 4" key="1">
    <citation type="submission" date="2024-02" db="EMBL/GenBank/DDBJ databases">
        <title>De novo assembly and annotation of 12 fungi associated with fruit tree decline syndrome in Ontario, Canada.</title>
        <authorList>
            <person name="Sulman M."/>
            <person name="Ellouze W."/>
            <person name="Ilyukhin E."/>
        </authorList>
    </citation>
    <scope>NUCLEOTIDE SEQUENCE [LARGE SCALE GENOMIC DNA]</scope>
    <source>
        <strain evidence="3 4">M169</strain>
    </source>
</reference>
<dbReference type="Proteomes" id="UP001430848">
    <property type="component" value="Unassembled WGS sequence"/>
</dbReference>
<keyword evidence="4" id="KW-1185">Reference proteome</keyword>
<sequence>MASITHSMARELDITVRNLEETIQQLEDANYQLEEANQQLAAARAEITILEDEVARLRQHVPSELRRRAKLPSQTTLCHQQKNIEPSVPRYARATRASEQRSMKPIPQAQYPTTTITTITLSVQTNAPGPACQRDCTRAPSTNKYQYRDGASVKPGYLKETKSSAAKLRPKIPRRATESDVASTKTQQQGFLESSWGEGYWGPNPDDGSHEINTFDESRKPWSLGWLHAMEQSPLELSDTEYRDLIDLHALVPATRLEDDKWRETPLKHMYIDDGQQARLLIQGREVAQKCLWNFAEMRMPGQNPWTGWQQVRFEWGVLSQSWGTASTYYSLLKFRATEPHLVWDTMRRVIQLRHTTSHYSPSSGLFPSSLTEVDEHLKNVQKMAIHFYDEQGALEARRLRDELRKSAQDTFDELVALGPLVCLPFAGYPWKHHHECLFRGILFSILDADGDRATLDERFPEHIRRIAEDWVLQHGWRGNCYEPPVSLTVRLRTPPKRRHSICSHQGSVTASDLATRRKADWEWQQRNGCEATCEMPEWLVEAHKQGVPAPSRPARRRLSC</sequence>
<evidence type="ECO:0000313" key="4">
    <source>
        <dbReference type="Proteomes" id="UP001430848"/>
    </source>
</evidence>
<accession>A0ABR1P2R7</accession>
<comment type="caution">
    <text evidence="3">The sequence shown here is derived from an EMBL/GenBank/DDBJ whole genome shotgun (WGS) entry which is preliminary data.</text>
</comment>
<feature type="coiled-coil region" evidence="1">
    <location>
        <begin position="9"/>
        <end position="60"/>
    </location>
</feature>
<gene>
    <name evidence="3" type="ORF">SLS63_008503</name>
</gene>
<protein>
    <submittedName>
        <fullName evidence="3">Uncharacterized protein</fullName>
    </submittedName>
</protein>
<dbReference type="EMBL" id="JAKNSF020000054">
    <property type="protein sequence ID" value="KAK7724809.1"/>
    <property type="molecule type" value="Genomic_DNA"/>
</dbReference>
<proteinExistence type="predicted"/>
<name>A0ABR1P2R7_DIAER</name>
<evidence type="ECO:0000256" key="1">
    <source>
        <dbReference type="SAM" id="Coils"/>
    </source>
</evidence>
<evidence type="ECO:0000313" key="3">
    <source>
        <dbReference type="EMBL" id="KAK7724809.1"/>
    </source>
</evidence>